<gene>
    <name evidence="2" type="primary">zopK</name>
    <name evidence="3" type="synonym">zopL9</name>
</gene>
<dbReference type="PANTHER" id="PTHR34598">
    <property type="entry name" value="BLL6449 PROTEIN"/>
    <property type="match status" value="1"/>
</dbReference>
<dbReference type="NCBIfam" id="NF041278">
    <property type="entry name" value="CmcJ_NvfI_EfuI"/>
    <property type="match status" value="1"/>
</dbReference>
<dbReference type="InterPro" id="IPR044053">
    <property type="entry name" value="AsaB-like"/>
</dbReference>
<accession>A0A7R6QUG3</accession>
<evidence type="ECO:0000313" key="2">
    <source>
        <dbReference type="EMBL" id="BBU42017.1"/>
    </source>
</evidence>
<dbReference type="PANTHER" id="PTHR34598:SF3">
    <property type="entry name" value="OXIDOREDUCTASE AN1597"/>
    <property type="match status" value="1"/>
</dbReference>
<name>A0A7R6QUG3_9PEZI</name>
<dbReference type="EMBL" id="MT724049">
    <property type="protein sequence ID" value="QTE75983.1"/>
    <property type="molecule type" value="Genomic_DNA"/>
</dbReference>
<keyword evidence="2" id="KW-0560">Oxidoreductase</keyword>
<dbReference type="AlphaFoldDB" id="A0A7R6QUG3"/>
<dbReference type="GO" id="GO:0051213">
    <property type="term" value="F:dioxygenase activity"/>
    <property type="evidence" value="ECO:0007669"/>
    <property type="project" value="UniProtKB-KW"/>
</dbReference>
<organism evidence="2">
    <name type="scientific">Diffractella curvata</name>
    <dbReference type="NCBI Taxonomy" id="2819868"/>
    <lineage>
        <taxon>Eukaryota</taxon>
        <taxon>Fungi</taxon>
        <taxon>Dikarya</taxon>
        <taxon>Ascomycota</taxon>
        <taxon>Pezizomycotina</taxon>
        <taxon>Sordariomycetes</taxon>
        <taxon>Sordariomycetidae</taxon>
        <taxon>Sordariales</taxon>
        <taxon>Lasiosphaeriaceae</taxon>
        <taxon>Diffractella</taxon>
    </lineage>
</organism>
<protein>
    <submittedName>
        <fullName evidence="2">Putative alpha-ketoglutarate dependent dioxygenase</fullName>
    </submittedName>
    <submittedName>
        <fullName evidence="3">ZopL9</fullName>
    </submittedName>
</protein>
<reference evidence="3" key="1">
    <citation type="journal article" date="2020" name="Chem. Sci.">
        <title>Uncovering biosynthetic relationships between antifungal nonadrides and octadrides.</title>
        <authorList>
            <person name="de Mattos-Shipley K.M.J."/>
            <person name="Spencer C."/>
            <person name="Greco C."/>
            <person name="Heard D.M."/>
            <person name="O'Flynn D.E."/>
            <person name="Dao T.T."/>
            <person name="Song Z."/>
            <person name="Mulholland N.P."/>
            <person name="Vincent J.L."/>
            <person name="Simpson T.J."/>
            <person name="Cox R.R."/>
            <person name="Bailey A.M."/>
            <person name="Willis C.L."/>
        </authorList>
    </citation>
    <scope>NUCLEOTIDE SEQUENCE</scope>
    <source>
        <strain evidence="3">CBS 591.74</strain>
    </source>
</reference>
<proteinExistence type="inferred from homology"/>
<evidence type="ECO:0000256" key="1">
    <source>
        <dbReference type="ARBA" id="ARBA00023604"/>
    </source>
</evidence>
<comment type="similarity">
    <text evidence="1">Belongs to the asaB hydroxylase/desaturase family.</text>
</comment>
<dbReference type="EMBL" id="LC516887">
    <property type="protein sequence ID" value="BBU42017.1"/>
    <property type="molecule type" value="Genomic_DNA"/>
</dbReference>
<reference evidence="2" key="2">
    <citation type="journal article" date="2020" name="Org. Lett.">
        <title>Oxidative Ring Contraction by a Multifunctional Dioxygenase Generates the Core Cycloocatadiene in the Biosynthesis of Fungal Dimeric Anhydride Zopfiellin.</title>
        <authorList>
            <person name="Shiina T."/>
            <person name="Ozaki T."/>
            <person name="Matsu Y."/>
            <person name="Nagamine S."/>
            <person name="Liu C."/>
            <person name="Hashimoto M."/>
            <person name="Minami A."/>
            <person name="Oikawa H."/>
        </authorList>
    </citation>
    <scope>NUCLEOTIDE SEQUENCE</scope>
    <source>
        <strain evidence="2">No. 37-3</strain>
    </source>
</reference>
<evidence type="ECO:0000313" key="3">
    <source>
        <dbReference type="EMBL" id="QTE75983.1"/>
    </source>
</evidence>
<sequence>MATATVTTAPTVVRTTADYYDAPPVLKIHTYTRESYEEQFGNKSVIHHPINLKDIRAANINLQNNGFQLIKLQSKLTNPDDYLDEETVKRVYIPELAEAVKKLTGATEVRVLNPKVRDSSTEKDGFENNWGKNNGAVRRIHIDLAPGGVEEALYPIFGEEYMKSIAGRWRLINAWKPTRPVERDPLAVCDRVPDEDLVPLQRVVPGKALMEQRYHLKTGKKDHDWYYASNQQPDEVLLFTQYSDFPNRNTADRVPHVSVKLPGQEDKPRRTSVDARCLVVW</sequence>
<keyword evidence="2" id="KW-0223">Dioxygenase</keyword>